<proteinExistence type="inferred from homology"/>
<keyword evidence="4 7" id="KW-0067">ATP-binding</keyword>
<keyword evidence="8" id="KW-1185">Reference proteome</keyword>
<dbReference type="InterPro" id="IPR003439">
    <property type="entry name" value="ABC_transporter-like_ATP-bd"/>
</dbReference>
<keyword evidence="5" id="KW-0029">Amino-acid transport</keyword>
<dbReference type="PANTHER" id="PTHR43820">
    <property type="entry name" value="HIGH-AFFINITY BRANCHED-CHAIN AMINO ACID TRANSPORT ATP-BINDING PROTEIN LIVF"/>
    <property type="match status" value="1"/>
</dbReference>
<dbReference type="Proteomes" id="UP000244161">
    <property type="component" value="Unassembled WGS sequence"/>
</dbReference>
<evidence type="ECO:0000256" key="5">
    <source>
        <dbReference type="ARBA" id="ARBA00022970"/>
    </source>
</evidence>
<dbReference type="GO" id="GO:0016887">
    <property type="term" value="F:ATP hydrolysis activity"/>
    <property type="evidence" value="ECO:0007669"/>
    <property type="project" value="InterPro"/>
</dbReference>
<dbReference type="Pfam" id="PF00005">
    <property type="entry name" value="ABC_tran"/>
    <property type="match status" value="1"/>
</dbReference>
<dbReference type="InterPro" id="IPR030660">
    <property type="entry name" value="ABC_branched_ATPase_LivF/BraG"/>
</dbReference>
<protein>
    <submittedName>
        <fullName evidence="7">Amino acid/amide ABC transporter ATP-binding protein 2 (HAAT family)</fullName>
    </submittedName>
</protein>
<organism evidence="7 8">
    <name type="scientific">Trichococcus patagoniensis</name>
    <dbReference type="NCBI Taxonomy" id="382641"/>
    <lineage>
        <taxon>Bacteria</taxon>
        <taxon>Bacillati</taxon>
        <taxon>Bacillota</taxon>
        <taxon>Bacilli</taxon>
        <taxon>Lactobacillales</taxon>
        <taxon>Carnobacteriaceae</taxon>
        <taxon>Trichococcus</taxon>
    </lineage>
</organism>
<dbReference type="EMBL" id="QAOM01000006">
    <property type="protein sequence ID" value="PTQ84977.1"/>
    <property type="molecule type" value="Genomic_DNA"/>
</dbReference>
<name>A0A2T5IMB4_9LACT</name>
<dbReference type="InterPro" id="IPR027417">
    <property type="entry name" value="P-loop_NTPase"/>
</dbReference>
<evidence type="ECO:0000256" key="2">
    <source>
        <dbReference type="ARBA" id="ARBA00022448"/>
    </source>
</evidence>
<reference evidence="7 8" key="1">
    <citation type="submission" date="2018-04" db="EMBL/GenBank/DDBJ databases">
        <title>Genomic Encyclopedia of Archaeal and Bacterial Type Strains, Phase II (KMG-II): from individual species to whole genera.</title>
        <authorList>
            <person name="Goeker M."/>
        </authorList>
    </citation>
    <scope>NUCLEOTIDE SEQUENCE [LARGE SCALE GENOMIC DNA]</scope>
    <source>
        <strain evidence="7 8">DSM 18806</strain>
    </source>
</reference>
<dbReference type="PANTHER" id="PTHR43820:SF4">
    <property type="entry name" value="HIGH-AFFINITY BRANCHED-CHAIN AMINO ACID TRANSPORT ATP-BINDING PROTEIN LIVF"/>
    <property type="match status" value="1"/>
</dbReference>
<comment type="similarity">
    <text evidence="1">Belongs to the ABC transporter superfamily.</text>
</comment>
<evidence type="ECO:0000313" key="7">
    <source>
        <dbReference type="EMBL" id="PTQ84977.1"/>
    </source>
</evidence>
<dbReference type="CDD" id="cd03224">
    <property type="entry name" value="ABC_TM1139_LivF_branched"/>
    <property type="match status" value="1"/>
</dbReference>
<dbReference type="Gene3D" id="3.40.50.300">
    <property type="entry name" value="P-loop containing nucleotide triphosphate hydrolases"/>
    <property type="match status" value="1"/>
</dbReference>
<evidence type="ECO:0000256" key="4">
    <source>
        <dbReference type="ARBA" id="ARBA00022840"/>
    </source>
</evidence>
<dbReference type="GO" id="GO:0005524">
    <property type="term" value="F:ATP binding"/>
    <property type="evidence" value="ECO:0007669"/>
    <property type="project" value="UniProtKB-KW"/>
</dbReference>
<dbReference type="AlphaFoldDB" id="A0A2T5IMB4"/>
<dbReference type="SUPFAM" id="SSF52540">
    <property type="entry name" value="P-loop containing nucleoside triphosphate hydrolases"/>
    <property type="match status" value="1"/>
</dbReference>
<dbReference type="InterPro" id="IPR052156">
    <property type="entry name" value="BCAA_Transport_ATP-bd_LivF"/>
</dbReference>
<dbReference type="GO" id="GO:0015658">
    <property type="term" value="F:branched-chain amino acid transmembrane transporter activity"/>
    <property type="evidence" value="ECO:0007669"/>
    <property type="project" value="InterPro"/>
</dbReference>
<accession>A0A2T5IMB4</accession>
<sequence length="234" mass="25504">MLKVKNLSVHYGMIQAIKDISFEVNEGEIVTLIGANGAGKSTILRTISGLVKPSSGEIEYLGKPIHNVATRKIVEQGIAQVPEGRHVFKGLTVQENLDLGSFTRKDKQNLAGDLEAVFERFPILRERKNQDAATLSGGEQQMLAMGRALMTKPKLLLLDEPSMGLAPIFIKEIFHIIQDIQKQGTTILLIEQNANVALKIANRGYVLETGNIVLTGTGEELLASDEVQKAYLGG</sequence>
<comment type="caution">
    <text evidence="7">The sequence shown here is derived from an EMBL/GenBank/DDBJ whole genome shotgun (WGS) entry which is preliminary data.</text>
</comment>
<dbReference type="GO" id="GO:0015807">
    <property type="term" value="P:L-amino acid transport"/>
    <property type="evidence" value="ECO:0007669"/>
    <property type="project" value="TreeGrafter"/>
</dbReference>
<evidence type="ECO:0000313" key="8">
    <source>
        <dbReference type="Proteomes" id="UP000244161"/>
    </source>
</evidence>
<evidence type="ECO:0000256" key="1">
    <source>
        <dbReference type="ARBA" id="ARBA00005417"/>
    </source>
</evidence>
<dbReference type="InterPro" id="IPR003593">
    <property type="entry name" value="AAA+_ATPase"/>
</dbReference>
<keyword evidence="2" id="KW-0813">Transport</keyword>
<evidence type="ECO:0000259" key="6">
    <source>
        <dbReference type="PROSITE" id="PS50893"/>
    </source>
</evidence>
<dbReference type="PIRSF" id="PIRSF039137">
    <property type="entry name" value="ABC_branched_ATPase"/>
    <property type="match status" value="1"/>
</dbReference>
<evidence type="ECO:0000256" key="3">
    <source>
        <dbReference type="ARBA" id="ARBA00022741"/>
    </source>
</evidence>
<keyword evidence="3" id="KW-0547">Nucleotide-binding</keyword>
<feature type="domain" description="ABC transporter" evidence="6">
    <location>
        <begin position="2"/>
        <end position="234"/>
    </location>
</feature>
<dbReference type="SMART" id="SM00382">
    <property type="entry name" value="AAA"/>
    <property type="match status" value="1"/>
</dbReference>
<dbReference type="PROSITE" id="PS50893">
    <property type="entry name" value="ABC_TRANSPORTER_2"/>
    <property type="match status" value="1"/>
</dbReference>
<dbReference type="PROSITE" id="PS00211">
    <property type="entry name" value="ABC_TRANSPORTER_1"/>
    <property type="match status" value="1"/>
</dbReference>
<gene>
    <name evidence="7" type="ORF">C8U37_106105</name>
</gene>
<dbReference type="InterPro" id="IPR017871">
    <property type="entry name" value="ABC_transporter-like_CS"/>
</dbReference>